<dbReference type="Proteomes" id="UP000269265">
    <property type="component" value="Unassembled WGS sequence"/>
</dbReference>
<dbReference type="SMART" id="SM00062">
    <property type="entry name" value="PBPb"/>
    <property type="match status" value="1"/>
</dbReference>
<evidence type="ECO:0000256" key="6">
    <source>
        <dbReference type="ARBA" id="ARBA00023136"/>
    </source>
</evidence>
<dbReference type="OrthoDB" id="9799090at2"/>
<evidence type="ECO:0000313" key="14">
    <source>
        <dbReference type="EMBL" id="RRS06153.1"/>
    </source>
</evidence>
<dbReference type="SMART" id="SM00079">
    <property type="entry name" value="PBPe"/>
    <property type="match status" value="1"/>
</dbReference>
<evidence type="ECO:0000256" key="2">
    <source>
        <dbReference type="ARBA" id="ARBA00022448"/>
    </source>
</evidence>
<evidence type="ECO:0000256" key="1">
    <source>
        <dbReference type="ARBA" id="ARBA00004141"/>
    </source>
</evidence>
<evidence type="ECO:0000313" key="15">
    <source>
        <dbReference type="Proteomes" id="UP000269265"/>
    </source>
</evidence>
<dbReference type="GO" id="GO:0015276">
    <property type="term" value="F:ligand-gated monoatomic ion channel activity"/>
    <property type="evidence" value="ECO:0007669"/>
    <property type="project" value="InterPro"/>
</dbReference>
<dbReference type="InterPro" id="IPR001320">
    <property type="entry name" value="Iontro_rcpt_C"/>
</dbReference>
<evidence type="ECO:0000256" key="8">
    <source>
        <dbReference type="ARBA" id="ARBA00023180"/>
    </source>
</evidence>
<comment type="subcellular location">
    <subcellularLocation>
        <location evidence="1">Membrane</location>
        <topology evidence="1">Multi-pass membrane protein</topology>
    </subcellularLocation>
</comment>
<feature type="transmembrane region" description="Helical" evidence="10">
    <location>
        <begin position="162"/>
        <end position="184"/>
    </location>
</feature>
<feature type="transmembrane region" description="Helical" evidence="10">
    <location>
        <begin position="137"/>
        <end position="155"/>
    </location>
</feature>
<keyword evidence="2" id="KW-0813">Transport</keyword>
<keyword evidence="4 10" id="KW-1133">Transmembrane helix</keyword>
<keyword evidence="7" id="KW-0675">Receptor</keyword>
<keyword evidence="8" id="KW-0325">Glycoprotein</keyword>
<evidence type="ECO:0000256" key="3">
    <source>
        <dbReference type="ARBA" id="ARBA00022692"/>
    </source>
</evidence>
<feature type="transmembrane region" description="Helical" evidence="10">
    <location>
        <begin position="229"/>
        <end position="255"/>
    </location>
</feature>
<gene>
    <name evidence="14" type="ORF">EIP75_00700</name>
</gene>
<dbReference type="EMBL" id="RSED01000001">
    <property type="protein sequence ID" value="RRS06153.1"/>
    <property type="molecule type" value="Genomic_DNA"/>
</dbReference>
<organism evidence="14 15">
    <name type="scientific">Aquabacterium soli</name>
    <dbReference type="NCBI Taxonomy" id="2493092"/>
    <lineage>
        <taxon>Bacteria</taxon>
        <taxon>Pseudomonadati</taxon>
        <taxon>Pseudomonadota</taxon>
        <taxon>Betaproteobacteria</taxon>
        <taxon>Burkholderiales</taxon>
        <taxon>Aquabacterium</taxon>
    </lineage>
</organism>
<dbReference type="Pfam" id="PF00497">
    <property type="entry name" value="SBP_bac_3"/>
    <property type="match status" value="1"/>
</dbReference>
<evidence type="ECO:0000256" key="5">
    <source>
        <dbReference type="ARBA" id="ARBA00023065"/>
    </source>
</evidence>
<dbReference type="GO" id="GO:0016020">
    <property type="term" value="C:membrane"/>
    <property type="evidence" value="ECO:0007669"/>
    <property type="project" value="UniProtKB-SubCell"/>
</dbReference>
<accession>A0A3R8S5Q1</accession>
<evidence type="ECO:0000259" key="13">
    <source>
        <dbReference type="SMART" id="SM00079"/>
    </source>
</evidence>
<dbReference type="AlphaFoldDB" id="A0A3R8S5Q1"/>
<feature type="signal peptide" evidence="11">
    <location>
        <begin position="1"/>
        <end position="28"/>
    </location>
</feature>
<feature type="domain" description="Ionotropic glutamate receptor C-terminal" evidence="13">
    <location>
        <begin position="53"/>
        <end position="384"/>
    </location>
</feature>
<dbReference type="Pfam" id="PF00060">
    <property type="entry name" value="Lig_chan"/>
    <property type="match status" value="1"/>
</dbReference>
<protein>
    <submittedName>
        <fullName evidence="14">Transporter substrate-binding domain-containing protein</fullName>
    </submittedName>
</protein>
<keyword evidence="5" id="KW-0406">Ion transport</keyword>
<feature type="domain" description="Solute-binding protein family 3/N-terminal" evidence="12">
    <location>
        <begin position="53"/>
        <end position="385"/>
    </location>
</feature>
<dbReference type="SUPFAM" id="SSF81324">
    <property type="entry name" value="Voltage-gated potassium channels"/>
    <property type="match status" value="1"/>
</dbReference>
<name>A0A3R8S5Q1_9BURK</name>
<dbReference type="Gene3D" id="3.40.190.10">
    <property type="entry name" value="Periplasmic binding protein-like II"/>
    <property type="match status" value="3"/>
</dbReference>
<dbReference type="InterPro" id="IPR015683">
    <property type="entry name" value="Ionotropic_Glu_rcpt"/>
</dbReference>
<dbReference type="InterPro" id="IPR001638">
    <property type="entry name" value="Solute-binding_3/MltF_N"/>
</dbReference>
<reference evidence="14 15" key="1">
    <citation type="submission" date="2018-12" db="EMBL/GenBank/DDBJ databases">
        <title>The whole draft genome of Aquabacterium sp. SJQ9.</title>
        <authorList>
            <person name="Sun L."/>
            <person name="Gao X."/>
            <person name="Chen W."/>
            <person name="Huang K."/>
        </authorList>
    </citation>
    <scope>NUCLEOTIDE SEQUENCE [LARGE SCALE GENOMIC DNA]</scope>
    <source>
        <strain evidence="14 15">SJQ9</strain>
    </source>
</reference>
<dbReference type="Gene3D" id="1.10.287.70">
    <property type="match status" value="1"/>
</dbReference>
<dbReference type="PANTHER" id="PTHR18966">
    <property type="entry name" value="IONOTROPIC GLUTAMATE RECEPTOR"/>
    <property type="match status" value="1"/>
</dbReference>
<comment type="caution">
    <text evidence="14">The sequence shown here is derived from an EMBL/GenBank/DDBJ whole genome shotgun (WGS) entry which is preliminary data.</text>
</comment>
<evidence type="ECO:0000256" key="9">
    <source>
        <dbReference type="ARBA" id="ARBA00023303"/>
    </source>
</evidence>
<evidence type="ECO:0000256" key="11">
    <source>
        <dbReference type="SAM" id="SignalP"/>
    </source>
</evidence>
<dbReference type="RefSeq" id="WP_125241296.1">
    <property type="nucleotide sequence ID" value="NZ_RSED01000001.1"/>
</dbReference>
<evidence type="ECO:0000256" key="7">
    <source>
        <dbReference type="ARBA" id="ARBA00023170"/>
    </source>
</evidence>
<evidence type="ECO:0000259" key="12">
    <source>
        <dbReference type="SMART" id="SM00062"/>
    </source>
</evidence>
<feature type="chain" id="PRO_5018672843" evidence="11">
    <location>
        <begin position="29"/>
        <end position="391"/>
    </location>
</feature>
<evidence type="ECO:0000256" key="4">
    <source>
        <dbReference type="ARBA" id="ARBA00022989"/>
    </source>
</evidence>
<keyword evidence="11" id="KW-0732">Signal</keyword>
<evidence type="ECO:0000256" key="10">
    <source>
        <dbReference type="SAM" id="Phobius"/>
    </source>
</evidence>
<sequence length="391" mass="42241">MRSIRHLLSRITAPLLLAAATAFGPAVAQPAAPAKAPAAAASAAVDTPRKPGVLRVAVKPAKPFAYEENGQWKGYSVELWNAIAQQEQWQFEWVPMDTVPQTLEALQKGQVDVGVGALSITEEREKVLDFSHPFFESGLQIMSPVASAGSIWVALQGLASAPVLGGFGALVLALLLVSWLLWWFEHKDNEESFPAPAWIGFKESLWWSTNILIAGGCENKSPNGTPGRLLAVVWMLGGIAFTSYITAVFTSTLTVTRLNTQVRGMADLQGQIVGTVEGSSSDAYLNKLGGIPVEGHDSVDSAMAALLKKDVKAVVYDAPMLRYWMSTHPAENEKVALAGDTFARQHYGFALPVGSAKRKEINETLLQLRGSGFLEDLEKRWFGSIQAPLSQ</sequence>
<keyword evidence="9" id="KW-0407">Ion channel</keyword>
<proteinExistence type="predicted"/>
<keyword evidence="6 10" id="KW-0472">Membrane</keyword>
<keyword evidence="15" id="KW-1185">Reference proteome</keyword>
<keyword evidence="3 10" id="KW-0812">Transmembrane</keyword>
<dbReference type="SUPFAM" id="SSF53850">
    <property type="entry name" value="Periplasmic binding protein-like II"/>
    <property type="match status" value="1"/>
</dbReference>